<comment type="caution">
    <text evidence="2">The sequence shown here is derived from an EMBL/GenBank/DDBJ whole genome shotgun (WGS) entry which is preliminary data.</text>
</comment>
<evidence type="ECO:0000313" key="2">
    <source>
        <dbReference type="EMBL" id="PBA28357.1"/>
    </source>
</evidence>
<protein>
    <recommendedName>
        <fullName evidence="1">Bro-N domain-containing protein</fullName>
    </recommendedName>
</protein>
<dbReference type="Pfam" id="PF02498">
    <property type="entry name" value="Bro-N"/>
    <property type="match status" value="1"/>
</dbReference>
<dbReference type="InterPro" id="IPR003497">
    <property type="entry name" value="BRO_N_domain"/>
</dbReference>
<dbReference type="AlphaFoldDB" id="A0A2A2ZP88"/>
<name>A0A2A2ZP88_MYCAV</name>
<dbReference type="RefSeq" id="WP_023861956.1">
    <property type="nucleotide sequence ID" value="NZ_JAAILH010000002.1"/>
</dbReference>
<reference evidence="2 3" key="1">
    <citation type="submission" date="2017-08" db="EMBL/GenBank/DDBJ databases">
        <title>Phylogenetic analysis of Mycobacterium avium complex whole genomes.</title>
        <authorList>
            <person name="Caverly L.J."/>
            <person name="Spilker T."/>
            <person name="Lipuma J."/>
        </authorList>
    </citation>
    <scope>NUCLEOTIDE SEQUENCE [LARGE SCALE GENOMIC DNA]</scope>
    <source>
        <strain evidence="2 3">FLAC0165</strain>
    </source>
</reference>
<dbReference type="Proteomes" id="UP000217768">
    <property type="component" value="Unassembled WGS sequence"/>
</dbReference>
<evidence type="ECO:0000313" key="3">
    <source>
        <dbReference type="Proteomes" id="UP000217768"/>
    </source>
</evidence>
<dbReference type="GeneID" id="75268245"/>
<feature type="domain" description="Bro-N" evidence="1">
    <location>
        <begin position="10"/>
        <end position="50"/>
    </location>
</feature>
<organism evidence="2 3">
    <name type="scientific">Mycobacterium avium</name>
    <dbReference type="NCBI Taxonomy" id="1764"/>
    <lineage>
        <taxon>Bacteria</taxon>
        <taxon>Bacillati</taxon>
        <taxon>Actinomycetota</taxon>
        <taxon>Actinomycetes</taxon>
        <taxon>Mycobacteriales</taxon>
        <taxon>Mycobacteriaceae</taxon>
        <taxon>Mycobacterium</taxon>
        <taxon>Mycobacterium avium complex (MAC)</taxon>
    </lineage>
</organism>
<proteinExistence type="predicted"/>
<evidence type="ECO:0000259" key="1">
    <source>
        <dbReference type="Pfam" id="PF02498"/>
    </source>
</evidence>
<gene>
    <name evidence="2" type="ORF">CKJ66_01555</name>
</gene>
<accession>A0A2A2ZP88</accession>
<sequence>MFTYDGTARIRTVTIEGKRWAVAVDICAALDIKNARDAVTRLDEADVATTDVRSGAAQQFEGCFSDA</sequence>
<dbReference type="EMBL" id="NSFD01000002">
    <property type="protein sequence ID" value="PBA28357.1"/>
    <property type="molecule type" value="Genomic_DNA"/>
</dbReference>